<reference evidence="1" key="3">
    <citation type="submission" date="2023-05" db="EMBL/GenBank/DDBJ databases">
        <authorList>
            <person name="Smith C.H."/>
        </authorList>
    </citation>
    <scope>NUCLEOTIDE SEQUENCE</scope>
    <source>
        <strain evidence="1">CHS0354</strain>
        <tissue evidence="1">Mantle</tissue>
    </source>
</reference>
<dbReference type="Proteomes" id="UP001195483">
    <property type="component" value="Unassembled WGS sequence"/>
</dbReference>
<dbReference type="EMBL" id="JAEAOA010000751">
    <property type="protein sequence ID" value="KAK3590830.1"/>
    <property type="molecule type" value="Genomic_DNA"/>
</dbReference>
<accession>A0AAE0SGA0</accession>
<comment type="caution">
    <text evidence="1">The sequence shown here is derived from an EMBL/GenBank/DDBJ whole genome shotgun (WGS) entry which is preliminary data.</text>
</comment>
<evidence type="ECO:0000313" key="2">
    <source>
        <dbReference type="Proteomes" id="UP001195483"/>
    </source>
</evidence>
<reference evidence="1" key="1">
    <citation type="journal article" date="2021" name="Genome Biol. Evol.">
        <title>A High-Quality Reference Genome for a Parasitic Bivalve with Doubly Uniparental Inheritance (Bivalvia: Unionida).</title>
        <authorList>
            <person name="Smith C.H."/>
        </authorList>
    </citation>
    <scope>NUCLEOTIDE SEQUENCE</scope>
    <source>
        <strain evidence="1">CHS0354</strain>
    </source>
</reference>
<protein>
    <submittedName>
        <fullName evidence="1">Uncharacterized protein</fullName>
    </submittedName>
</protein>
<sequence length="83" mass="9702">MPPASTMDIVYLPFVWRHGQPSVYHLTRHSQPNANCGCDFAISEQFHQEQVWIVDPAQFQNTNRWMKPKSKRLSHPFFAGWSS</sequence>
<evidence type="ECO:0000313" key="1">
    <source>
        <dbReference type="EMBL" id="KAK3590830.1"/>
    </source>
</evidence>
<keyword evidence="2" id="KW-1185">Reference proteome</keyword>
<dbReference type="AlphaFoldDB" id="A0AAE0SGA0"/>
<gene>
    <name evidence="1" type="ORF">CHS0354_012424</name>
</gene>
<reference evidence="1" key="2">
    <citation type="journal article" date="2021" name="Genome Biol. Evol.">
        <title>Developing a high-quality reference genome for a parasitic bivalve with doubly uniparental inheritance (Bivalvia: Unionida).</title>
        <authorList>
            <person name="Smith C.H."/>
        </authorList>
    </citation>
    <scope>NUCLEOTIDE SEQUENCE</scope>
    <source>
        <strain evidence="1">CHS0354</strain>
        <tissue evidence="1">Mantle</tissue>
    </source>
</reference>
<proteinExistence type="predicted"/>
<organism evidence="1 2">
    <name type="scientific">Potamilus streckersoni</name>
    <dbReference type="NCBI Taxonomy" id="2493646"/>
    <lineage>
        <taxon>Eukaryota</taxon>
        <taxon>Metazoa</taxon>
        <taxon>Spiralia</taxon>
        <taxon>Lophotrochozoa</taxon>
        <taxon>Mollusca</taxon>
        <taxon>Bivalvia</taxon>
        <taxon>Autobranchia</taxon>
        <taxon>Heteroconchia</taxon>
        <taxon>Palaeoheterodonta</taxon>
        <taxon>Unionida</taxon>
        <taxon>Unionoidea</taxon>
        <taxon>Unionidae</taxon>
        <taxon>Ambleminae</taxon>
        <taxon>Lampsilini</taxon>
        <taxon>Potamilus</taxon>
    </lineage>
</organism>
<name>A0AAE0SGA0_9BIVA</name>